<proteinExistence type="predicted"/>
<dbReference type="Proteomes" id="UP000709295">
    <property type="component" value="Unassembled WGS sequence"/>
</dbReference>
<protein>
    <submittedName>
        <fullName evidence="1">Uncharacterized protein</fullName>
    </submittedName>
</protein>
<dbReference type="AlphaFoldDB" id="A0A8J5IWF0"/>
<comment type="caution">
    <text evidence="1">The sequence shown here is derived from an EMBL/GenBank/DDBJ whole genome shotgun (WGS) entry which is preliminary data.</text>
</comment>
<evidence type="ECO:0000313" key="1">
    <source>
        <dbReference type="EMBL" id="KAG6948805.1"/>
    </source>
</evidence>
<organism evidence="1 2">
    <name type="scientific">Phytophthora aleatoria</name>
    <dbReference type="NCBI Taxonomy" id="2496075"/>
    <lineage>
        <taxon>Eukaryota</taxon>
        <taxon>Sar</taxon>
        <taxon>Stramenopiles</taxon>
        <taxon>Oomycota</taxon>
        <taxon>Peronosporomycetes</taxon>
        <taxon>Peronosporales</taxon>
        <taxon>Peronosporaceae</taxon>
        <taxon>Phytophthora</taxon>
    </lineage>
</organism>
<reference evidence="1" key="1">
    <citation type="submission" date="2021-01" db="EMBL/GenBank/DDBJ databases">
        <title>Phytophthora aleatoria, a newly-described species from Pinus radiata is distinct from Phytophthora cactorum isolates based on comparative genomics.</title>
        <authorList>
            <person name="Mcdougal R."/>
            <person name="Panda P."/>
            <person name="Williams N."/>
            <person name="Studholme D.J."/>
        </authorList>
    </citation>
    <scope>NUCLEOTIDE SEQUENCE</scope>
    <source>
        <strain evidence="1">NZFS 4037</strain>
    </source>
</reference>
<accession>A0A8J5IWF0</accession>
<sequence length="107" mass="11543">MKINAGKSSSELPLVPGSLYPFQWGCICTNGWKARVCSKGVRPSHTVKGTGCNGRCLAQLTEISKGTWGVQMMLPFCGLNHPLSRAGYTSYPSVRQLPASSPVMRDV</sequence>
<evidence type="ECO:0000313" key="2">
    <source>
        <dbReference type="Proteomes" id="UP000709295"/>
    </source>
</evidence>
<name>A0A8J5IWF0_9STRA</name>
<dbReference type="EMBL" id="JAENGY010001506">
    <property type="protein sequence ID" value="KAG6948805.1"/>
    <property type="molecule type" value="Genomic_DNA"/>
</dbReference>
<keyword evidence="2" id="KW-1185">Reference proteome</keyword>
<gene>
    <name evidence="1" type="ORF">JG688_00014939</name>
</gene>